<dbReference type="GO" id="GO:0032222">
    <property type="term" value="P:regulation of synaptic transmission, cholinergic"/>
    <property type="evidence" value="ECO:0007669"/>
    <property type="project" value="InterPro"/>
</dbReference>
<dbReference type="InParanoid" id="A0A1S3HVD6"/>
<dbReference type="PANTHER" id="PTHR33562">
    <property type="entry name" value="ATILLA, ISOFORM B-RELATED-RELATED"/>
    <property type="match status" value="1"/>
</dbReference>
<reference evidence="6" key="1">
    <citation type="submission" date="2025-08" db="UniProtKB">
        <authorList>
            <consortium name="RefSeq"/>
        </authorList>
    </citation>
    <scope>IDENTIFICATION</scope>
    <source>
        <tissue evidence="6">Gonads</tissue>
    </source>
</reference>
<accession>A0A1S3HVD6</accession>
<evidence type="ECO:0000256" key="2">
    <source>
        <dbReference type="ARBA" id="ARBA00023180"/>
    </source>
</evidence>
<dbReference type="AlphaFoldDB" id="A0A1S3HVD6"/>
<keyword evidence="3" id="KW-0812">Transmembrane</keyword>
<feature type="transmembrane region" description="Helical" evidence="3">
    <location>
        <begin position="122"/>
        <end position="148"/>
    </location>
</feature>
<keyword evidence="5" id="KW-1185">Reference proteome</keyword>
<name>A0A1S3HVD6_LINAN</name>
<evidence type="ECO:0000313" key="5">
    <source>
        <dbReference type="Proteomes" id="UP000085678"/>
    </source>
</evidence>
<evidence type="ECO:0000256" key="3">
    <source>
        <dbReference type="SAM" id="Phobius"/>
    </source>
</evidence>
<dbReference type="InterPro" id="IPR050975">
    <property type="entry name" value="Sleep_regulator"/>
</dbReference>
<protein>
    <submittedName>
        <fullName evidence="6">Uncharacterized protein LOC106158519</fullName>
    </submittedName>
</protein>
<dbReference type="KEGG" id="lak:106158519"/>
<keyword evidence="1 4" id="KW-0732">Signal</keyword>
<dbReference type="RefSeq" id="XP_013390000.1">
    <property type="nucleotide sequence ID" value="XM_013534546.1"/>
</dbReference>
<evidence type="ECO:0000313" key="6">
    <source>
        <dbReference type="RefSeq" id="XP_013390000.1"/>
    </source>
</evidence>
<keyword evidence="3" id="KW-1133">Transmembrane helix</keyword>
<proteinExistence type="predicted"/>
<dbReference type="Pfam" id="PF17064">
    <property type="entry name" value="QVR"/>
    <property type="match status" value="1"/>
</dbReference>
<feature type="chain" id="PRO_5021473837" evidence="4">
    <location>
        <begin position="25"/>
        <end position="150"/>
    </location>
</feature>
<gene>
    <name evidence="6" type="primary">LOC106158519</name>
</gene>
<evidence type="ECO:0000256" key="4">
    <source>
        <dbReference type="SAM" id="SignalP"/>
    </source>
</evidence>
<dbReference type="Proteomes" id="UP000085678">
    <property type="component" value="Unplaced"/>
</dbReference>
<sequence>MKPPAFGLATVFLLILQFSTRVKSSMVCFACGQQANIIINSRCGDPFISDTNGTNARSIQILHCDNGCSKFKAEIDGRQLVMRGCALTGVQKEHCRELRHHGVLGEMCQCSSDRCNTATSGFFSVVFVFYLQCAIVSLIGVSGMFPILGQ</sequence>
<dbReference type="OrthoDB" id="6116609at2759"/>
<dbReference type="InterPro" id="IPR031424">
    <property type="entry name" value="QVR-like"/>
</dbReference>
<keyword evidence="3" id="KW-0472">Membrane</keyword>
<dbReference type="GO" id="GO:0030431">
    <property type="term" value="P:sleep"/>
    <property type="evidence" value="ECO:0007669"/>
    <property type="project" value="InterPro"/>
</dbReference>
<feature type="signal peptide" evidence="4">
    <location>
        <begin position="1"/>
        <end position="24"/>
    </location>
</feature>
<keyword evidence="2" id="KW-0325">Glycoprotein</keyword>
<evidence type="ECO:0000256" key="1">
    <source>
        <dbReference type="ARBA" id="ARBA00022729"/>
    </source>
</evidence>
<organism evidence="5 6">
    <name type="scientific">Lingula anatina</name>
    <name type="common">Brachiopod</name>
    <name type="synonym">Lingula unguis</name>
    <dbReference type="NCBI Taxonomy" id="7574"/>
    <lineage>
        <taxon>Eukaryota</taxon>
        <taxon>Metazoa</taxon>
        <taxon>Spiralia</taxon>
        <taxon>Lophotrochozoa</taxon>
        <taxon>Brachiopoda</taxon>
        <taxon>Linguliformea</taxon>
        <taxon>Lingulata</taxon>
        <taxon>Lingulida</taxon>
        <taxon>Linguloidea</taxon>
        <taxon>Lingulidae</taxon>
        <taxon>Lingula</taxon>
    </lineage>
</organism>
<dbReference type="GeneID" id="106158519"/>